<evidence type="ECO:0000313" key="2">
    <source>
        <dbReference type="EMBL" id="RZO74914.1"/>
    </source>
</evidence>
<dbReference type="PANTHER" id="PTHR48207">
    <property type="entry name" value="SUCCINATE--HYDROXYMETHYLGLUTARATE COA-TRANSFERASE"/>
    <property type="match status" value="1"/>
</dbReference>
<evidence type="ECO:0000256" key="1">
    <source>
        <dbReference type="ARBA" id="ARBA00022679"/>
    </source>
</evidence>
<dbReference type="SUPFAM" id="SSF89796">
    <property type="entry name" value="CoA-transferase family III (CaiB/BaiF)"/>
    <property type="match status" value="1"/>
</dbReference>
<dbReference type="AlphaFoldDB" id="A0A520RXK5"/>
<dbReference type="PANTHER" id="PTHR48207:SF3">
    <property type="entry name" value="SUCCINATE--HYDROXYMETHYLGLUTARATE COA-TRANSFERASE"/>
    <property type="match status" value="1"/>
</dbReference>
<keyword evidence="1 2" id="KW-0808">Transferase</keyword>
<gene>
    <name evidence="2" type="ORF">EVA68_08200</name>
</gene>
<dbReference type="Pfam" id="PF02515">
    <property type="entry name" value="CoA_transf_3"/>
    <property type="match status" value="1"/>
</dbReference>
<sequence>MPQAFEGIRVIDFSQVLAGPFAAMQISLLGAEVIKIEQPKIGDINRDIVEGQDSHGLTASFMNMNLNKRSLTLNLKTPEAVAIIKELVSEADVLVENFKAGTMEKRGLGYDVLKLVKPDLIYCSISGYGQDGPKAGEAAYDGAIQASSGMMSQTGHESTGPTRTGFAPVDMGTGLNAAFAISASLYRREQTGLGQRIDVAMMDTAVVLQAVQYSDYFNQGALVGLLGNMSPTRQPTGNVFPTSDGQIQITALTQIQVEKLFSILGIEKRLTDGRFSTMTSRIENCDAVADFVTLALVQKNTRYWLEALAKGGVPVAEVRSVPDVIEDPQFDHRGVFESVQSPILDNSQVTLVKAGYITDQDGPSIRSKPPRLGEHSEEVLTEAGFSDEEIASFRENGIV</sequence>
<name>A0A520RXK5_9GAMM</name>
<dbReference type="InterPro" id="IPR044855">
    <property type="entry name" value="CoA-Trfase_III_dom3_sf"/>
</dbReference>
<dbReference type="Gene3D" id="3.30.1540.10">
    <property type="entry name" value="formyl-coa transferase, domain 3"/>
    <property type="match status" value="1"/>
</dbReference>
<evidence type="ECO:0000313" key="3">
    <source>
        <dbReference type="Proteomes" id="UP000316199"/>
    </source>
</evidence>
<proteinExistence type="predicted"/>
<dbReference type="InterPro" id="IPR003673">
    <property type="entry name" value="CoA-Trfase_fam_III"/>
</dbReference>
<organism evidence="2 3">
    <name type="scientific">OM182 bacterium</name>
    <dbReference type="NCBI Taxonomy" id="2510334"/>
    <lineage>
        <taxon>Bacteria</taxon>
        <taxon>Pseudomonadati</taxon>
        <taxon>Pseudomonadota</taxon>
        <taxon>Gammaproteobacteria</taxon>
        <taxon>OMG group</taxon>
        <taxon>OM182 clade</taxon>
    </lineage>
</organism>
<dbReference type="EMBL" id="SHAG01000055">
    <property type="protein sequence ID" value="RZO74914.1"/>
    <property type="molecule type" value="Genomic_DNA"/>
</dbReference>
<reference evidence="2 3" key="1">
    <citation type="submission" date="2019-02" db="EMBL/GenBank/DDBJ databases">
        <title>Prokaryotic population dynamics and viral predation in marine succession experiment using metagenomics: the confinement effect.</title>
        <authorList>
            <person name="Haro-Moreno J.M."/>
            <person name="Rodriguez-Valera F."/>
            <person name="Lopez-Perez M."/>
        </authorList>
    </citation>
    <scope>NUCLEOTIDE SEQUENCE [LARGE SCALE GENOMIC DNA]</scope>
    <source>
        <strain evidence="2">MED-G157</strain>
    </source>
</reference>
<accession>A0A520RXK5</accession>
<protein>
    <submittedName>
        <fullName evidence="2">CoA transferase</fullName>
    </submittedName>
</protein>
<dbReference type="GO" id="GO:0008410">
    <property type="term" value="F:CoA-transferase activity"/>
    <property type="evidence" value="ECO:0007669"/>
    <property type="project" value="TreeGrafter"/>
</dbReference>
<dbReference type="InterPro" id="IPR050483">
    <property type="entry name" value="CoA-transferase_III_domain"/>
</dbReference>
<dbReference type="Gene3D" id="3.40.50.10540">
    <property type="entry name" value="Crotonobetainyl-coa:carnitine coa-transferase, domain 1"/>
    <property type="match status" value="1"/>
</dbReference>
<dbReference type="InterPro" id="IPR023606">
    <property type="entry name" value="CoA-Trfase_III_dom_1_sf"/>
</dbReference>
<comment type="caution">
    <text evidence="2">The sequence shown here is derived from an EMBL/GenBank/DDBJ whole genome shotgun (WGS) entry which is preliminary data.</text>
</comment>
<dbReference type="Proteomes" id="UP000316199">
    <property type="component" value="Unassembled WGS sequence"/>
</dbReference>